<name>A0A1I1XP55_9BACL</name>
<dbReference type="GO" id="GO:0004792">
    <property type="term" value="F:thiosulfate-cyanide sulfurtransferase activity"/>
    <property type="evidence" value="ECO:0007669"/>
    <property type="project" value="InterPro"/>
</dbReference>
<sequence length="128" mass="14276">MNTSTIINVLIALVVIWLIYKQFASVKGVRSIGSKEFEQEQKSTQDAILIDVREPHEFKSGHIPGAKNLPLSQLKIRINEVPKDKPIFVYCQSGMRSKRAAVSFSKNGIAHIVNLEGGIMAWQGSVRK</sequence>
<dbReference type="PROSITE" id="PS00380">
    <property type="entry name" value="RHODANESE_1"/>
    <property type="match status" value="1"/>
</dbReference>
<accession>A0A1I1XP55</accession>
<dbReference type="STRING" id="1045775.SAMN05216378_2287"/>
<dbReference type="InterPro" id="IPR050229">
    <property type="entry name" value="GlpE_sulfurtransferase"/>
</dbReference>
<dbReference type="AlphaFoldDB" id="A0A1I1XP55"/>
<evidence type="ECO:0000313" key="3">
    <source>
        <dbReference type="EMBL" id="SFE09092.1"/>
    </source>
</evidence>
<dbReference type="RefSeq" id="WP_091184759.1">
    <property type="nucleotide sequence ID" value="NZ_FOMT01000002.1"/>
</dbReference>
<feature type="transmembrane region" description="Helical" evidence="1">
    <location>
        <begin position="6"/>
        <end position="23"/>
    </location>
</feature>
<dbReference type="PANTHER" id="PTHR43031">
    <property type="entry name" value="FAD-DEPENDENT OXIDOREDUCTASE"/>
    <property type="match status" value="1"/>
</dbReference>
<dbReference type="Gene3D" id="3.40.250.10">
    <property type="entry name" value="Rhodanese-like domain"/>
    <property type="match status" value="1"/>
</dbReference>
<gene>
    <name evidence="3" type="ORF">SAMN05216378_2287</name>
</gene>
<keyword evidence="1" id="KW-1133">Transmembrane helix</keyword>
<dbReference type="InterPro" id="IPR001307">
    <property type="entry name" value="Thiosulphate_STrfase_CS"/>
</dbReference>
<evidence type="ECO:0000259" key="2">
    <source>
        <dbReference type="PROSITE" id="PS50206"/>
    </source>
</evidence>
<keyword evidence="1" id="KW-0812">Transmembrane</keyword>
<dbReference type="Pfam" id="PF00581">
    <property type="entry name" value="Rhodanese"/>
    <property type="match status" value="1"/>
</dbReference>
<dbReference type="PROSITE" id="PS50206">
    <property type="entry name" value="RHODANESE_3"/>
    <property type="match status" value="1"/>
</dbReference>
<dbReference type="SUPFAM" id="SSF52821">
    <property type="entry name" value="Rhodanese/Cell cycle control phosphatase"/>
    <property type="match status" value="1"/>
</dbReference>
<keyword evidence="4" id="KW-1185">Reference proteome</keyword>
<dbReference type="CDD" id="cd00158">
    <property type="entry name" value="RHOD"/>
    <property type="match status" value="1"/>
</dbReference>
<dbReference type="Proteomes" id="UP000198855">
    <property type="component" value="Unassembled WGS sequence"/>
</dbReference>
<protein>
    <submittedName>
        <fullName evidence="3">Rhodanese-related sulfurtransferase</fullName>
    </submittedName>
</protein>
<proteinExistence type="predicted"/>
<dbReference type="SMART" id="SM00450">
    <property type="entry name" value="RHOD"/>
    <property type="match status" value="1"/>
</dbReference>
<dbReference type="EMBL" id="FOMT01000002">
    <property type="protein sequence ID" value="SFE09092.1"/>
    <property type="molecule type" value="Genomic_DNA"/>
</dbReference>
<keyword evidence="3" id="KW-0808">Transferase</keyword>
<keyword evidence="1" id="KW-0472">Membrane</keyword>
<dbReference type="PANTHER" id="PTHR43031:SF18">
    <property type="entry name" value="RHODANESE-RELATED SULFURTRANSFERASES"/>
    <property type="match status" value="1"/>
</dbReference>
<reference evidence="4" key="1">
    <citation type="submission" date="2016-10" db="EMBL/GenBank/DDBJ databases">
        <authorList>
            <person name="Varghese N."/>
            <person name="Submissions S."/>
        </authorList>
    </citation>
    <scope>NUCLEOTIDE SEQUENCE [LARGE SCALE GENOMIC DNA]</scope>
    <source>
        <strain evidence="4">CGMCC 1.10784</strain>
    </source>
</reference>
<dbReference type="OrthoDB" id="9800872at2"/>
<organism evidence="3 4">
    <name type="scientific">Paenibacillus catalpae</name>
    <dbReference type="NCBI Taxonomy" id="1045775"/>
    <lineage>
        <taxon>Bacteria</taxon>
        <taxon>Bacillati</taxon>
        <taxon>Bacillota</taxon>
        <taxon>Bacilli</taxon>
        <taxon>Bacillales</taxon>
        <taxon>Paenibacillaceae</taxon>
        <taxon>Paenibacillus</taxon>
    </lineage>
</organism>
<feature type="domain" description="Rhodanese" evidence="2">
    <location>
        <begin position="43"/>
        <end position="127"/>
    </location>
</feature>
<dbReference type="InterPro" id="IPR001763">
    <property type="entry name" value="Rhodanese-like_dom"/>
</dbReference>
<evidence type="ECO:0000256" key="1">
    <source>
        <dbReference type="SAM" id="Phobius"/>
    </source>
</evidence>
<evidence type="ECO:0000313" key="4">
    <source>
        <dbReference type="Proteomes" id="UP000198855"/>
    </source>
</evidence>
<dbReference type="InterPro" id="IPR036873">
    <property type="entry name" value="Rhodanese-like_dom_sf"/>
</dbReference>